<proteinExistence type="predicted"/>
<sequence length="69" mass="7517">MSRSIVSAVPNSSPAARLKKPAVQPGLWKKEVCPQHTRSSFITLRDVCTSAIRISCKDNGVPRSSSHIK</sequence>
<keyword evidence="3" id="KW-1185">Reference proteome</keyword>
<evidence type="ECO:0000313" key="2">
    <source>
        <dbReference type="EMBL" id="TGO86964.1"/>
    </source>
</evidence>
<feature type="region of interest" description="Disordered" evidence="1">
    <location>
        <begin position="1"/>
        <end position="21"/>
    </location>
</feature>
<comment type="caution">
    <text evidence="2">The sequence shown here is derived from an EMBL/GenBank/DDBJ whole genome shotgun (WGS) entry which is preliminary data.</text>
</comment>
<gene>
    <name evidence="2" type="ORF">BPOR_0263g00090</name>
</gene>
<evidence type="ECO:0000256" key="1">
    <source>
        <dbReference type="SAM" id="MobiDB-lite"/>
    </source>
</evidence>
<name>A0A4Z1KRF7_9HELO</name>
<dbReference type="AlphaFoldDB" id="A0A4Z1KRF7"/>
<dbReference type="EMBL" id="PQXO01000262">
    <property type="protein sequence ID" value="TGO86964.1"/>
    <property type="molecule type" value="Genomic_DNA"/>
</dbReference>
<dbReference type="Proteomes" id="UP000297280">
    <property type="component" value="Unassembled WGS sequence"/>
</dbReference>
<feature type="compositionally biased region" description="Polar residues" evidence="1">
    <location>
        <begin position="1"/>
        <end position="14"/>
    </location>
</feature>
<reference evidence="2 3" key="1">
    <citation type="submission" date="2017-12" db="EMBL/GenBank/DDBJ databases">
        <title>Comparative genomics of Botrytis spp.</title>
        <authorList>
            <person name="Valero-Jimenez C.A."/>
            <person name="Tapia P."/>
            <person name="Veloso J."/>
            <person name="Silva-Moreno E."/>
            <person name="Staats M."/>
            <person name="Valdes J.H."/>
            <person name="Van Kan J.A.L."/>
        </authorList>
    </citation>
    <scope>NUCLEOTIDE SEQUENCE [LARGE SCALE GENOMIC DNA]</scope>
    <source>
        <strain evidence="2 3">MUCL3349</strain>
    </source>
</reference>
<accession>A0A4Z1KRF7</accession>
<organism evidence="2 3">
    <name type="scientific">Botrytis porri</name>
    <dbReference type="NCBI Taxonomy" id="87229"/>
    <lineage>
        <taxon>Eukaryota</taxon>
        <taxon>Fungi</taxon>
        <taxon>Dikarya</taxon>
        <taxon>Ascomycota</taxon>
        <taxon>Pezizomycotina</taxon>
        <taxon>Leotiomycetes</taxon>
        <taxon>Helotiales</taxon>
        <taxon>Sclerotiniaceae</taxon>
        <taxon>Botrytis</taxon>
    </lineage>
</organism>
<evidence type="ECO:0000313" key="3">
    <source>
        <dbReference type="Proteomes" id="UP000297280"/>
    </source>
</evidence>
<protein>
    <submittedName>
        <fullName evidence="2">Uncharacterized protein</fullName>
    </submittedName>
</protein>